<comment type="caution">
    <text evidence="3">The sequence shown here is derived from an EMBL/GenBank/DDBJ whole genome shotgun (WGS) entry which is preliminary data.</text>
</comment>
<gene>
    <name evidence="3" type="ORF">NP493_2794g00009</name>
</gene>
<evidence type="ECO:0000313" key="3">
    <source>
        <dbReference type="EMBL" id="KAK2150352.1"/>
    </source>
</evidence>
<evidence type="ECO:0000313" key="4">
    <source>
        <dbReference type="Proteomes" id="UP001209878"/>
    </source>
</evidence>
<dbReference type="GO" id="GO:0005615">
    <property type="term" value="C:extracellular space"/>
    <property type="evidence" value="ECO:0007669"/>
    <property type="project" value="TreeGrafter"/>
</dbReference>
<dbReference type="Pfam" id="PF01391">
    <property type="entry name" value="Collagen"/>
    <property type="match status" value="1"/>
</dbReference>
<dbReference type="PANTHER" id="PTHR24023:SF1082">
    <property type="entry name" value="COLLAGEN TRIPLE HELIX REPEAT"/>
    <property type="match status" value="1"/>
</dbReference>
<reference evidence="3" key="1">
    <citation type="journal article" date="2023" name="Mol. Biol. Evol.">
        <title>Third-Generation Sequencing Reveals the Adaptive Role of the Epigenome in Three Deep-Sea Polychaetes.</title>
        <authorList>
            <person name="Perez M."/>
            <person name="Aroh O."/>
            <person name="Sun Y."/>
            <person name="Lan Y."/>
            <person name="Juniper S.K."/>
            <person name="Young C.R."/>
            <person name="Angers B."/>
            <person name="Qian P.Y."/>
        </authorList>
    </citation>
    <scope>NUCLEOTIDE SEQUENCE</scope>
    <source>
        <strain evidence="3">R07B-5</strain>
    </source>
</reference>
<dbReference type="EMBL" id="JAODUO010002781">
    <property type="protein sequence ID" value="KAK2150352.1"/>
    <property type="molecule type" value="Genomic_DNA"/>
</dbReference>
<keyword evidence="4" id="KW-1185">Reference proteome</keyword>
<dbReference type="PANTHER" id="PTHR24023">
    <property type="entry name" value="COLLAGEN ALPHA"/>
    <property type="match status" value="1"/>
</dbReference>
<dbReference type="GO" id="GO:0031012">
    <property type="term" value="C:extracellular matrix"/>
    <property type="evidence" value="ECO:0007669"/>
    <property type="project" value="TreeGrafter"/>
</dbReference>
<proteinExistence type="predicted"/>
<dbReference type="AlphaFoldDB" id="A0AAD9MYC8"/>
<keyword evidence="2" id="KW-1133">Transmembrane helix</keyword>
<protein>
    <submittedName>
        <fullName evidence="3">Uncharacterized protein</fullName>
    </submittedName>
</protein>
<keyword evidence="2" id="KW-0812">Transmembrane</keyword>
<feature type="compositionally biased region" description="Basic and acidic residues" evidence="1">
    <location>
        <begin position="103"/>
        <end position="118"/>
    </location>
</feature>
<evidence type="ECO:0000256" key="2">
    <source>
        <dbReference type="SAM" id="Phobius"/>
    </source>
</evidence>
<evidence type="ECO:0000256" key="1">
    <source>
        <dbReference type="SAM" id="MobiDB-lite"/>
    </source>
</evidence>
<dbReference type="InterPro" id="IPR008160">
    <property type="entry name" value="Collagen"/>
</dbReference>
<sequence length="230" mass="24055">MSKYTDLNNIACPTQLVVPSETVVSTLAPVTPAPGQQGATGEAGKDGAMGATGPRGAQGPWGEKGATGAPGPQGATGLQGLTGHTGERGPQGVLGATGVAGPKGDKGDDGNKGDKGDKGGIPINTLSVFLVLDSLLQDCSWCQNLVNPYLSLAMLIWLVAISIVFVVVVFVIWRHHRNIEIHYQKGLTSGTSQTDLWKKYHTTGFDNNGANLNDGNDEMYAHIDEGRTEF</sequence>
<feature type="transmembrane region" description="Helical" evidence="2">
    <location>
        <begin position="149"/>
        <end position="173"/>
    </location>
</feature>
<keyword evidence="2" id="KW-0472">Membrane</keyword>
<feature type="region of interest" description="Disordered" evidence="1">
    <location>
        <begin position="28"/>
        <end position="118"/>
    </location>
</feature>
<accession>A0AAD9MYC8</accession>
<organism evidence="3 4">
    <name type="scientific">Ridgeia piscesae</name>
    <name type="common">Tubeworm</name>
    <dbReference type="NCBI Taxonomy" id="27915"/>
    <lineage>
        <taxon>Eukaryota</taxon>
        <taxon>Metazoa</taxon>
        <taxon>Spiralia</taxon>
        <taxon>Lophotrochozoa</taxon>
        <taxon>Annelida</taxon>
        <taxon>Polychaeta</taxon>
        <taxon>Sedentaria</taxon>
        <taxon>Canalipalpata</taxon>
        <taxon>Sabellida</taxon>
        <taxon>Siboglinidae</taxon>
        <taxon>Ridgeia</taxon>
    </lineage>
</organism>
<feature type="compositionally biased region" description="Low complexity" evidence="1">
    <location>
        <begin position="66"/>
        <end position="82"/>
    </location>
</feature>
<dbReference type="InterPro" id="IPR050149">
    <property type="entry name" value="Collagen_superfamily"/>
</dbReference>
<name>A0AAD9MYC8_RIDPI</name>
<dbReference type="Proteomes" id="UP001209878">
    <property type="component" value="Unassembled WGS sequence"/>
</dbReference>